<protein>
    <submittedName>
        <fullName evidence="2">Uncharacterized protein</fullName>
    </submittedName>
</protein>
<reference evidence="2 3" key="1">
    <citation type="submission" date="2016-10" db="EMBL/GenBank/DDBJ databases">
        <authorList>
            <person name="de Groot N.N."/>
        </authorList>
    </citation>
    <scope>NUCLEOTIDE SEQUENCE [LARGE SCALE GENOMIC DNA]</scope>
    <source>
        <strain evidence="2 3">DSM 44637</strain>
    </source>
</reference>
<dbReference type="RefSeq" id="WP_093575778.1">
    <property type="nucleotide sequence ID" value="NZ_FOWC01000010.1"/>
</dbReference>
<evidence type="ECO:0000313" key="2">
    <source>
        <dbReference type="EMBL" id="SFQ31558.1"/>
    </source>
</evidence>
<accession>A0A1I5XHW6</accession>
<feature type="region of interest" description="Disordered" evidence="1">
    <location>
        <begin position="1"/>
        <end position="22"/>
    </location>
</feature>
<dbReference type="AlphaFoldDB" id="A0A1I5XHW6"/>
<name>A0A1I5XHW6_9PSEU</name>
<evidence type="ECO:0000313" key="3">
    <source>
        <dbReference type="Proteomes" id="UP000199137"/>
    </source>
</evidence>
<gene>
    <name evidence="2" type="ORF">SAMN05421854_110246</name>
</gene>
<dbReference type="EMBL" id="FOWC01000010">
    <property type="protein sequence ID" value="SFQ31558.1"/>
    <property type="molecule type" value="Genomic_DNA"/>
</dbReference>
<dbReference type="OrthoDB" id="3699333at2"/>
<organism evidence="2 3">
    <name type="scientific">Amycolatopsis rubida</name>
    <dbReference type="NCBI Taxonomy" id="112413"/>
    <lineage>
        <taxon>Bacteria</taxon>
        <taxon>Bacillati</taxon>
        <taxon>Actinomycetota</taxon>
        <taxon>Actinomycetes</taxon>
        <taxon>Pseudonocardiales</taxon>
        <taxon>Pseudonocardiaceae</taxon>
        <taxon>Amycolatopsis</taxon>
    </lineage>
</organism>
<proteinExistence type="predicted"/>
<sequence>MSFAHPARVALPPRPDTADYEFAPDGTLRAVGRTALLRGQKISVTARPAQPGGRPVVFTAASARAAAAQLLACVHRLREPERGIAAPAEIWIEPLAPTVRTATASRWSPETGDVVLRYAAPFSGFLDFPAPGTPRFLSEQDAEWWARALLGLARELDHSHTIAAHAVLTDRADEDVTAILRRSILGELDGLSDDARDYADGVLAELNDLDSRRHEERQVSGLGRAHLDLRAHLDAAYLYDVDTIGHQDVAYLIRELGRRRGVPTVTLSAASLETFAELPPGTQLTEEQWLRVARTSEMLGLAGQAIDLIADGQLVDLRRALLQAGILCRGGNHRRDTVLTGPVAETWGFCAECRPATLAEALAMGCIDLRTHDLPSSDDGGCRRCQLPLWPSERAGHDIAEATR</sequence>
<evidence type="ECO:0000256" key="1">
    <source>
        <dbReference type="SAM" id="MobiDB-lite"/>
    </source>
</evidence>
<dbReference type="Proteomes" id="UP000199137">
    <property type="component" value="Unassembled WGS sequence"/>
</dbReference>